<evidence type="ECO:0000256" key="2">
    <source>
        <dbReference type="SAM" id="Phobius"/>
    </source>
</evidence>
<keyword evidence="4" id="KW-1185">Reference proteome</keyword>
<feature type="compositionally biased region" description="Basic and acidic residues" evidence="1">
    <location>
        <begin position="363"/>
        <end position="376"/>
    </location>
</feature>
<comment type="caution">
    <text evidence="3">The sequence shown here is derived from an EMBL/GenBank/DDBJ whole genome shotgun (WGS) entry which is preliminary data.</text>
</comment>
<evidence type="ECO:0000256" key="1">
    <source>
        <dbReference type="SAM" id="MobiDB-lite"/>
    </source>
</evidence>
<keyword evidence="2" id="KW-0812">Transmembrane</keyword>
<dbReference type="AlphaFoldDB" id="A0AAV2I7J3"/>
<name>A0AAV2I7J3_LYMST</name>
<evidence type="ECO:0000313" key="4">
    <source>
        <dbReference type="Proteomes" id="UP001497497"/>
    </source>
</evidence>
<dbReference type="EMBL" id="CAXITT010000399">
    <property type="protein sequence ID" value="CAL1540757.1"/>
    <property type="molecule type" value="Genomic_DNA"/>
</dbReference>
<feature type="compositionally biased region" description="Polar residues" evidence="1">
    <location>
        <begin position="381"/>
        <end position="397"/>
    </location>
</feature>
<protein>
    <submittedName>
        <fullName evidence="3">Uncharacterized protein</fullName>
    </submittedName>
</protein>
<feature type="transmembrane region" description="Helical" evidence="2">
    <location>
        <begin position="454"/>
        <end position="475"/>
    </location>
</feature>
<keyword evidence="2" id="KW-1133">Transmembrane helix</keyword>
<keyword evidence="2" id="KW-0472">Membrane</keyword>
<reference evidence="3 4" key="1">
    <citation type="submission" date="2024-04" db="EMBL/GenBank/DDBJ databases">
        <authorList>
            <consortium name="Genoscope - CEA"/>
            <person name="William W."/>
        </authorList>
    </citation>
    <scope>NUCLEOTIDE SEQUENCE [LARGE SCALE GENOMIC DNA]</scope>
</reference>
<feature type="transmembrane region" description="Helical" evidence="2">
    <location>
        <begin position="487"/>
        <end position="505"/>
    </location>
</feature>
<proteinExistence type="predicted"/>
<feature type="compositionally biased region" description="Basic and acidic residues" evidence="1">
    <location>
        <begin position="398"/>
        <end position="411"/>
    </location>
</feature>
<feature type="non-terminal residue" evidence="3">
    <location>
        <position position="508"/>
    </location>
</feature>
<gene>
    <name evidence="3" type="ORF">GSLYS_00014406001</name>
</gene>
<feature type="region of interest" description="Disordered" evidence="1">
    <location>
        <begin position="363"/>
        <end position="420"/>
    </location>
</feature>
<dbReference type="Proteomes" id="UP001497497">
    <property type="component" value="Unassembled WGS sequence"/>
</dbReference>
<feature type="region of interest" description="Disordered" evidence="1">
    <location>
        <begin position="138"/>
        <end position="165"/>
    </location>
</feature>
<evidence type="ECO:0000313" key="3">
    <source>
        <dbReference type="EMBL" id="CAL1540757.1"/>
    </source>
</evidence>
<accession>A0AAV2I7J3</accession>
<feature type="region of interest" description="Disordered" evidence="1">
    <location>
        <begin position="1"/>
        <end position="26"/>
    </location>
</feature>
<sequence>MQCSDNDGPLVLPSDPSHGCAGGSESDCSFELEGEDKYSETCDKCDEWCVDADVLSFSFDDDYDESLEADDHQPWMNDVWFGNSHSTLKQSNLNWSFDTKTRDGQRMYDQESPRSPWEVKSEPNIYYLANRNHLPPSTSAHDSFPYEPRAHSLPGEQSDNDNELPCLNHNTSVASLCDAVNDMFASDQFPLDEMMPLCTARNIPCFETQLHTDLLGDNSLCENNDLLDADNFMRCRQNCIDNMKDTYTLSGFPAPEDKKRYPNADDGARGDGIHFNLGIPATWWCQGDGTALSSKGGFAMFPDPSPQDRLARITYKTQPSDASSADAPMFVFSSAVGTVNKNTSSARVIPLDFNLNAVYKTAPHDERGAGDTKVAPEEDTNFSTVKRSPPEGSTDTNDLPRCRLDEPRDSETFPDPPETDCSTAKNWFNDQSHDDSQVDALPQNRGVQAPGQTLKWSIMLALCVVVLSALIPHYWTRESFLRLLWDLFMHACLVGLLLVLILFCLEGN</sequence>
<organism evidence="3 4">
    <name type="scientific">Lymnaea stagnalis</name>
    <name type="common">Great pond snail</name>
    <name type="synonym">Helix stagnalis</name>
    <dbReference type="NCBI Taxonomy" id="6523"/>
    <lineage>
        <taxon>Eukaryota</taxon>
        <taxon>Metazoa</taxon>
        <taxon>Spiralia</taxon>
        <taxon>Lophotrochozoa</taxon>
        <taxon>Mollusca</taxon>
        <taxon>Gastropoda</taxon>
        <taxon>Heterobranchia</taxon>
        <taxon>Euthyneura</taxon>
        <taxon>Panpulmonata</taxon>
        <taxon>Hygrophila</taxon>
        <taxon>Lymnaeoidea</taxon>
        <taxon>Lymnaeidae</taxon>
        <taxon>Lymnaea</taxon>
    </lineage>
</organism>